<feature type="transmembrane region" description="Helical" evidence="1">
    <location>
        <begin position="103"/>
        <end position="126"/>
    </location>
</feature>
<gene>
    <name evidence="6" type="ORF">FOB60_001330</name>
</gene>
<organism evidence="6 7">
    <name type="scientific">Candida parapsilosis</name>
    <name type="common">Yeast</name>
    <dbReference type="NCBI Taxonomy" id="5480"/>
    <lineage>
        <taxon>Eukaryota</taxon>
        <taxon>Fungi</taxon>
        <taxon>Dikarya</taxon>
        <taxon>Ascomycota</taxon>
        <taxon>Saccharomycotina</taxon>
        <taxon>Pichiomycetes</taxon>
        <taxon>Debaryomycetaceae</taxon>
        <taxon>Candida/Lodderomyces clade</taxon>
        <taxon>Candida</taxon>
    </lineage>
</organism>
<dbReference type="Pfam" id="PF23664">
    <property type="entry name" value="Ig_Pom152"/>
    <property type="match status" value="2"/>
</dbReference>
<reference evidence="6" key="1">
    <citation type="submission" date="2020-03" db="EMBL/GenBank/DDBJ databases">
        <title>FDA dAtabase for Regulatory Grade micrObial Sequences (FDA-ARGOS): Supporting development and validation of Infectious Disease Dx tests.</title>
        <authorList>
            <person name="Campos J."/>
            <person name="Goldberg B."/>
            <person name="Tallon L."/>
            <person name="Sadzewicz L."/>
            <person name="Vavikolanu K."/>
            <person name="Mehta A."/>
            <person name="Aluvathingal J."/>
            <person name="Nadendla S."/>
            <person name="Nandy P."/>
            <person name="Geyer C."/>
            <person name="Yan Y."/>
            <person name="Sichtig H."/>
        </authorList>
    </citation>
    <scope>NUCLEOTIDE SEQUENCE [LARGE SCALE GENOMIC DNA]</scope>
    <source>
        <strain evidence="6">FDAARGOS_652</strain>
    </source>
</reference>
<dbReference type="GO" id="GO:0006999">
    <property type="term" value="P:nuclear pore organization"/>
    <property type="evidence" value="ECO:0007669"/>
    <property type="project" value="TreeGrafter"/>
</dbReference>
<comment type="caution">
    <text evidence="6">The sequence shown here is derived from an EMBL/GenBank/DDBJ whole genome shotgun (WGS) entry which is preliminary data.</text>
</comment>
<feature type="domain" description="Nucleoporin POM152 immunoglobulin-like" evidence="2">
    <location>
        <begin position="531"/>
        <end position="642"/>
    </location>
</feature>
<dbReference type="AlphaFoldDB" id="A0A8X7NTC6"/>
<dbReference type="InterPro" id="IPR056544">
    <property type="entry name" value="Ig_POM152"/>
</dbReference>
<dbReference type="Pfam" id="PF24527">
    <property type="entry name" value="Ig-like_Pom152_9"/>
    <property type="match status" value="1"/>
</dbReference>
<dbReference type="PANTHER" id="PTHR28206:SF1">
    <property type="entry name" value="NUCLEOPORIN POM152"/>
    <property type="match status" value="1"/>
</dbReference>
<dbReference type="OrthoDB" id="10253254at2759"/>
<dbReference type="GO" id="GO:0006606">
    <property type="term" value="P:protein import into nucleus"/>
    <property type="evidence" value="ECO:0007669"/>
    <property type="project" value="TreeGrafter"/>
</dbReference>
<evidence type="ECO:0000259" key="3">
    <source>
        <dbReference type="Pfam" id="PF24097"/>
    </source>
</evidence>
<evidence type="ECO:0000259" key="4">
    <source>
        <dbReference type="Pfam" id="PF24519"/>
    </source>
</evidence>
<name>A0A8X7NTC6_CANPA</name>
<sequence>MRPGNANYRYRRQQRRELNLLIPSSILDPASQRLFAVSLFMLIQSWKIYDLVLVKSEIASSDEQLTSLTNFTFVLKYLFIDGVFLWLLPILRIPRLTFSPSKTLLYIFILNGFTLFLVSNLALPLLSNIFLPIWRVLLQRNELNIAGESINVAKVIDMDSHFKGKLTIHYLPDSSAKMNPFHIDQTCLGPANGNTIQMPIEFNTTSGIGFLQIQQNTANNELKLYNYTGSLLKKLFKSDYSHLTNKIQSKPSDTLFYLEYPINEPGSYKIKSVLDKKGNSIRTYKSEFVVSDCPSGKFFYPPHFDFQNNHKCLTSLEEEAFPVPWLEVYGPSPAYVNLVIRVNGNEYKSMNITITSDTEHHKRSRTDFSYLKPTKLVRNSLEEAILQHIDDFKWSKETSVEFQLISVQDSFGNLHRYQPLSKDKDVWYKLVLRKSPSITLINPERESPLLLGGEKTMTISNWDKFDDKDFPLDVVISHDGSNFTKTFSNKAQLQKGFKVPEPGQYKLISAKDVYCPCEVIDTPAIQLELAQVPELNIHAQPESDRCLGVVGYKFDFNFTGRAPFKVQYQIYSNNSGILKPVVSSSGGKVRELVSTSNQHSFKFKPPGEGSYSIVFANLKDGNYYEKGFPLDKVKYTYSTYFRSASELSLKLAGRELHTCYGVSAKIPVIFKGNGPYSFDYEFVDFVTRKKLGVVQYVSEVSNYEIETPQSLIGKTCHLVLSNAKDKFGCNAIISDNAKQVKIVSRPDIPELELINPSSTIQIVEGQYVDVPVKYKSSIGQQKNDVVILKCFSLQGEALQNQRADLRSSSIRIFKEGIYSVESFLNDNCEGKVVNKSKVVTVTYYDKPSMNITFADQYLQHKDDSMLHLKPVCNGAANEIGLQLKGKAPFLIDYEIKLPNGKVESHTMNVEGHHIKIKLPTREHGQYEHTFKRVYDAHYTRQRKVPLADVPKVVYQVNRLPTASFIPDKHFTQVCENRVHDEEVVAKIPVKFSGTYPFEIGAVIKNEASGESQELKFRNVMEPFLSLQSMKFLTLGDYSITLVSVKDSNGCVNVKLQQAVKYVLSITEPPNVYKLSDKVHYCVGDHVGYNLTGVSPITIFYEYNNTPRKADVHHQFIRLASKPGTLNIQALKDAGENSCLVNFTSDSQKFKELQLQVHELPSVEVNKGDYIVEDIHQGDHTELIFTFTGEPPFKLTYIRTIEVKRDQKKVRKLLEKETISDIWDRDFIVSASLEGTYEAIEVQDKFCRAVKSINYIE</sequence>
<feature type="domain" description="Nucleoporin POM152 N-terminal transmembrane" evidence="3">
    <location>
        <begin position="28"/>
        <end position="120"/>
    </location>
</feature>
<dbReference type="GO" id="GO:0017056">
    <property type="term" value="F:structural constituent of nuclear pore"/>
    <property type="evidence" value="ECO:0007669"/>
    <property type="project" value="InterPro"/>
</dbReference>
<dbReference type="Pfam" id="PF24519">
    <property type="entry name" value="Ig-like_Pom152_1"/>
    <property type="match status" value="1"/>
</dbReference>
<feature type="transmembrane region" description="Helical" evidence="1">
    <location>
        <begin position="20"/>
        <end position="43"/>
    </location>
</feature>
<feature type="transmembrane region" description="Helical" evidence="1">
    <location>
        <begin position="71"/>
        <end position="91"/>
    </location>
</feature>
<feature type="domain" description="Nucleoporin POM152 first Ig-like" evidence="4">
    <location>
        <begin position="175"/>
        <end position="290"/>
    </location>
</feature>
<dbReference type="InterPro" id="IPR056543">
    <property type="entry name" value="Ig-like_POM152_9th"/>
</dbReference>
<dbReference type="Pfam" id="PF24097">
    <property type="entry name" value="TMD_POM152"/>
    <property type="match status" value="1"/>
</dbReference>
<evidence type="ECO:0000313" key="7">
    <source>
        <dbReference type="Proteomes" id="UP000590412"/>
    </source>
</evidence>
<dbReference type="GO" id="GO:0070762">
    <property type="term" value="C:nuclear pore transmembrane ring"/>
    <property type="evidence" value="ECO:0007669"/>
    <property type="project" value="TreeGrafter"/>
</dbReference>
<dbReference type="InterPro" id="IPR037701">
    <property type="entry name" value="Pom152"/>
</dbReference>
<evidence type="ECO:0000259" key="5">
    <source>
        <dbReference type="Pfam" id="PF24527"/>
    </source>
</evidence>
<dbReference type="EMBL" id="JABWAB010000001">
    <property type="protein sequence ID" value="KAF6059748.1"/>
    <property type="molecule type" value="Genomic_DNA"/>
</dbReference>
<dbReference type="InterPro" id="IPR056542">
    <property type="entry name" value="Ig-like_POM152_1st"/>
</dbReference>
<evidence type="ECO:0000259" key="2">
    <source>
        <dbReference type="Pfam" id="PF23664"/>
    </source>
</evidence>
<protein>
    <submittedName>
        <fullName evidence="6">Putative integral membrane protein</fullName>
    </submittedName>
</protein>
<accession>A0A8X7NTC6</accession>
<proteinExistence type="predicted"/>
<keyword evidence="1" id="KW-0472">Membrane</keyword>
<evidence type="ECO:0000313" key="6">
    <source>
        <dbReference type="EMBL" id="KAF6059748.1"/>
    </source>
</evidence>
<evidence type="ECO:0000256" key="1">
    <source>
        <dbReference type="SAM" id="Phobius"/>
    </source>
</evidence>
<dbReference type="PANTHER" id="PTHR28206">
    <property type="entry name" value="NUCLEOPORIN POM152"/>
    <property type="match status" value="1"/>
</dbReference>
<keyword evidence="1" id="KW-1133">Transmembrane helix</keyword>
<feature type="domain" description="Nucleoporin POM152 ninth Ig-like" evidence="5">
    <location>
        <begin position="1069"/>
        <end position="1141"/>
    </location>
</feature>
<keyword evidence="1" id="KW-0812">Transmembrane</keyword>
<feature type="domain" description="Nucleoporin POM152 immunoglobulin-like" evidence="2">
    <location>
        <begin position="872"/>
        <end position="942"/>
    </location>
</feature>
<dbReference type="Proteomes" id="UP000590412">
    <property type="component" value="Unassembled WGS sequence"/>
</dbReference>
<dbReference type="InterPro" id="IPR056540">
    <property type="entry name" value="TMD_POM152"/>
</dbReference>